<reference evidence="2" key="1">
    <citation type="submission" date="2021-03" db="EMBL/GenBank/DDBJ databases">
        <title>Evolutionary innovations through gain and loss of genes in the ectomycorrhizal Boletales.</title>
        <authorList>
            <person name="Wu G."/>
            <person name="Miyauchi S."/>
            <person name="Morin E."/>
            <person name="Yang Z.-L."/>
            <person name="Xu J."/>
            <person name="Martin F.M."/>
        </authorList>
    </citation>
    <scope>NUCLEOTIDE SEQUENCE</scope>
    <source>
        <strain evidence="2">BR01</strain>
    </source>
</reference>
<gene>
    <name evidence="2" type="ORF">JVT61DRAFT_10050</name>
</gene>
<dbReference type="EMBL" id="JAGFBS010000004">
    <property type="protein sequence ID" value="KAG6379551.1"/>
    <property type="molecule type" value="Genomic_DNA"/>
</dbReference>
<sequence length="213" mass="22076">MDTAPNVATLPPDSQSNSASNVEEILAMIGTLSLSPGDVQRLTTTIHKRVDPSGNTDSEDDCSSVSEEASSQVLVPIVTTTASAPSLTMPPMPPIPAPVVTDDPAVVQEAANPIPILPVVPAVLIAHPVAPVIPAEHFTTSHHGVLFLLPLQNLPGPYYLITKGRSVGVIADWSCASPLVTGVKGAVFHKVLSVGLGLQSMLSAINNGTVEYL</sequence>
<evidence type="ECO:0000313" key="3">
    <source>
        <dbReference type="Proteomes" id="UP000683000"/>
    </source>
</evidence>
<name>A0A8I3AEL4_9AGAM</name>
<dbReference type="Proteomes" id="UP000683000">
    <property type="component" value="Unassembled WGS sequence"/>
</dbReference>
<evidence type="ECO:0000256" key="1">
    <source>
        <dbReference type="SAM" id="MobiDB-lite"/>
    </source>
</evidence>
<feature type="region of interest" description="Disordered" evidence="1">
    <location>
        <begin position="48"/>
        <end position="69"/>
    </location>
</feature>
<dbReference type="AlphaFoldDB" id="A0A8I3AEL4"/>
<proteinExistence type="predicted"/>
<protein>
    <submittedName>
        <fullName evidence="2">Uncharacterized protein</fullName>
    </submittedName>
</protein>
<comment type="caution">
    <text evidence="2">The sequence shown here is derived from an EMBL/GenBank/DDBJ whole genome shotgun (WGS) entry which is preliminary data.</text>
</comment>
<keyword evidence="3" id="KW-1185">Reference proteome</keyword>
<evidence type="ECO:0000313" key="2">
    <source>
        <dbReference type="EMBL" id="KAG6379551.1"/>
    </source>
</evidence>
<organism evidence="2 3">
    <name type="scientific">Boletus reticuloceps</name>
    <dbReference type="NCBI Taxonomy" id="495285"/>
    <lineage>
        <taxon>Eukaryota</taxon>
        <taxon>Fungi</taxon>
        <taxon>Dikarya</taxon>
        <taxon>Basidiomycota</taxon>
        <taxon>Agaricomycotina</taxon>
        <taxon>Agaricomycetes</taxon>
        <taxon>Agaricomycetidae</taxon>
        <taxon>Boletales</taxon>
        <taxon>Boletineae</taxon>
        <taxon>Boletaceae</taxon>
        <taxon>Boletoideae</taxon>
        <taxon>Boletus</taxon>
    </lineage>
</organism>
<dbReference type="Gene3D" id="3.40.970.10">
    <property type="entry name" value="Ribonuclease H1, N-terminal domain"/>
    <property type="match status" value="1"/>
</dbReference>
<dbReference type="OrthoDB" id="2685848at2759"/>
<dbReference type="InterPro" id="IPR037056">
    <property type="entry name" value="RNase_H1_N_sf"/>
</dbReference>
<accession>A0A8I3AEL4</accession>